<organism evidence="1 2">
    <name type="scientific">Paenibacillus profundus</name>
    <dbReference type="NCBI Taxonomy" id="1173085"/>
    <lineage>
        <taxon>Bacteria</taxon>
        <taxon>Bacillati</taxon>
        <taxon>Bacillota</taxon>
        <taxon>Bacilli</taxon>
        <taxon>Bacillales</taxon>
        <taxon>Paenibacillaceae</taxon>
        <taxon>Paenibacillus</taxon>
    </lineage>
</organism>
<dbReference type="Gene3D" id="3.40.190.10">
    <property type="entry name" value="Periplasmic binding protein-like II"/>
    <property type="match status" value="1"/>
</dbReference>
<dbReference type="Proteomes" id="UP001199916">
    <property type="component" value="Unassembled WGS sequence"/>
</dbReference>
<dbReference type="EMBL" id="JAJNBZ010000023">
    <property type="protein sequence ID" value="MCE5172011.1"/>
    <property type="molecule type" value="Genomic_DNA"/>
</dbReference>
<gene>
    <name evidence="1" type="ORF">LQV63_22265</name>
</gene>
<comment type="caution">
    <text evidence="1">The sequence shown here is derived from an EMBL/GenBank/DDBJ whole genome shotgun (WGS) entry which is preliminary data.</text>
</comment>
<reference evidence="1 2" key="1">
    <citation type="submission" date="2021-11" db="EMBL/GenBank/DDBJ databases">
        <title>Draft genome sequence of Paenibacillus profundus YoMME, a new Gram-positive bacteria with exoelectrogenic properties.</title>
        <authorList>
            <person name="Hubenova Y."/>
            <person name="Hubenova E."/>
            <person name="Manasiev Y."/>
            <person name="Peykov S."/>
            <person name="Mitov M."/>
        </authorList>
    </citation>
    <scope>NUCLEOTIDE SEQUENCE [LARGE SCALE GENOMIC DNA]</scope>
    <source>
        <strain evidence="1 2">YoMME</strain>
    </source>
</reference>
<evidence type="ECO:0008006" key="3">
    <source>
        <dbReference type="Google" id="ProtNLM"/>
    </source>
</evidence>
<protein>
    <recommendedName>
        <fullName evidence="3">ABC transporter substrate-binding protein</fullName>
    </recommendedName>
</protein>
<evidence type="ECO:0000313" key="2">
    <source>
        <dbReference type="Proteomes" id="UP001199916"/>
    </source>
</evidence>
<sequence length="183" mass="20180">MRKWGFMGVLLTMLILVSGCGGPKADITVFMMPKSTVPTEMTQALKEELNKKFEGKFTVDAVASPMYNLQKLIVEYAAGDNGIVILPEDDVKTMAMQGGHVVLDNYFDKEKYAAGVMDGVVYEKAEKGYNEYKGTHLYALPAEQVPLLKKLGIQEPGLFVTIPSRTPNEDLSVQVLKALAEEQ</sequence>
<evidence type="ECO:0000313" key="1">
    <source>
        <dbReference type="EMBL" id="MCE5172011.1"/>
    </source>
</evidence>
<keyword evidence="2" id="KW-1185">Reference proteome</keyword>
<name>A0ABS8YNW3_9BACL</name>
<accession>A0ABS8YNW3</accession>
<proteinExistence type="predicted"/>
<dbReference type="PROSITE" id="PS51257">
    <property type="entry name" value="PROKAR_LIPOPROTEIN"/>
    <property type="match status" value="1"/>
</dbReference>
<dbReference type="RefSeq" id="WP_233698361.1">
    <property type="nucleotide sequence ID" value="NZ_JAJNBZ010000023.1"/>
</dbReference>